<protein>
    <submittedName>
        <fullName evidence="2">Uncharacterized protein</fullName>
    </submittedName>
</protein>
<reference evidence="2" key="1">
    <citation type="submission" date="2020-07" db="EMBL/GenBank/DDBJ databases">
        <title>Multicomponent nature underlies the extraordinary mechanical properties of spider dragline silk.</title>
        <authorList>
            <person name="Kono N."/>
            <person name="Nakamura H."/>
            <person name="Mori M."/>
            <person name="Yoshida Y."/>
            <person name="Ohtoshi R."/>
            <person name="Malay A.D."/>
            <person name="Moran D.A.P."/>
            <person name="Tomita M."/>
            <person name="Numata K."/>
            <person name="Arakawa K."/>
        </authorList>
    </citation>
    <scope>NUCLEOTIDE SEQUENCE</scope>
</reference>
<name>A0A8X6IMV7_TRICU</name>
<comment type="caution">
    <text evidence="2">The sequence shown here is derived from an EMBL/GenBank/DDBJ whole genome shotgun (WGS) entry which is preliminary data.</text>
</comment>
<organism evidence="2 3">
    <name type="scientific">Trichonephila clavata</name>
    <name type="common">Joro spider</name>
    <name type="synonym">Nephila clavata</name>
    <dbReference type="NCBI Taxonomy" id="2740835"/>
    <lineage>
        <taxon>Eukaryota</taxon>
        <taxon>Metazoa</taxon>
        <taxon>Ecdysozoa</taxon>
        <taxon>Arthropoda</taxon>
        <taxon>Chelicerata</taxon>
        <taxon>Arachnida</taxon>
        <taxon>Araneae</taxon>
        <taxon>Araneomorphae</taxon>
        <taxon>Entelegynae</taxon>
        <taxon>Araneoidea</taxon>
        <taxon>Nephilidae</taxon>
        <taxon>Trichonephila</taxon>
    </lineage>
</organism>
<evidence type="ECO:0000313" key="2">
    <source>
        <dbReference type="EMBL" id="GFQ97517.1"/>
    </source>
</evidence>
<proteinExistence type="predicted"/>
<sequence length="131" mass="14919">MFPTLTAENFTYVHRVFAYAFLKVTLEQNLSCRAANCRNAHKKDTKVSLNLGTSYFTGHFLLCHEPRIKLLSALCTCVAKRKNEIENSFSVFDLMSAGKTKIRETILRRGVIALCHLTLDVLQCFTPFNEL</sequence>
<dbReference type="EMBL" id="BMAO01024752">
    <property type="protein sequence ID" value="GFQ97517.1"/>
    <property type="molecule type" value="Genomic_DNA"/>
</dbReference>
<evidence type="ECO:0000313" key="1">
    <source>
        <dbReference type="EMBL" id="GFQ69347.1"/>
    </source>
</evidence>
<accession>A0A8X6IMV7</accession>
<evidence type="ECO:0000313" key="3">
    <source>
        <dbReference type="Proteomes" id="UP000887116"/>
    </source>
</evidence>
<dbReference type="AlphaFoldDB" id="A0A8X6IMV7"/>
<keyword evidence="3" id="KW-1185">Reference proteome</keyword>
<dbReference type="Proteomes" id="UP000887116">
    <property type="component" value="Unassembled WGS sequence"/>
</dbReference>
<dbReference type="EMBL" id="BMAO01010768">
    <property type="protein sequence ID" value="GFQ69347.1"/>
    <property type="molecule type" value="Genomic_DNA"/>
</dbReference>
<gene>
    <name evidence="2" type="ORF">TNCT_350781</name>
    <name evidence="1" type="ORF">TNCT_384821</name>
</gene>